<evidence type="ECO:0000259" key="8">
    <source>
        <dbReference type="PROSITE" id="PS50110"/>
    </source>
</evidence>
<organism evidence="10 11">
    <name type="scientific">Oxynema aestuarii AP17</name>
    <dbReference type="NCBI Taxonomy" id="2064643"/>
    <lineage>
        <taxon>Bacteria</taxon>
        <taxon>Bacillati</taxon>
        <taxon>Cyanobacteriota</taxon>
        <taxon>Cyanophyceae</taxon>
        <taxon>Oscillatoriophycideae</taxon>
        <taxon>Oscillatoriales</taxon>
        <taxon>Oscillatoriaceae</taxon>
        <taxon>Oxynema</taxon>
        <taxon>Oxynema aestuarii</taxon>
    </lineage>
</organism>
<dbReference type="InterPro" id="IPR036388">
    <property type="entry name" value="WH-like_DNA-bd_sf"/>
</dbReference>
<feature type="domain" description="OmpR/PhoB-type" evidence="9">
    <location>
        <begin position="124"/>
        <end position="223"/>
    </location>
</feature>
<dbReference type="SUPFAM" id="SSF52172">
    <property type="entry name" value="CheY-like"/>
    <property type="match status" value="1"/>
</dbReference>
<evidence type="ECO:0000256" key="5">
    <source>
        <dbReference type="ARBA" id="ARBA00023163"/>
    </source>
</evidence>
<dbReference type="PROSITE" id="PS50110">
    <property type="entry name" value="RESPONSE_REGULATORY"/>
    <property type="match status" value="1"/>
</dbReference>
<dbReference type="GO" id="GO:0006355">
    <property type="term" value="P:regulation of DNA-templated transcription"/>
    <property type="evidence" value="ECO:0007669"/>
    <property type="project" value="InterPro"/>
</dbReference>
<dbReference type="PROSITE" id="PS51755">
    <property type="entry name" value="OMPR_PHOB"/>
    <property type="match status" value="1"/>
</dbReference>
<dbReference type="GO" id="GO:0000156">
    <property type="term" value="F:phosphorelay response regulator activity"/>
    <property type="evidence" value="ECO:0007669"/>
    <property type="project" value="TreeGrafter"/>
</dbReference>
<keyword evidence="4 7" id="KW-0238">DNA-binding</keyword>
<dbReference type="Pfam" id="PF00072">
    <property type="entry name" value="Response_reg"/>
    <property type="match status" value="1"/>
</dbReference>
<evidence type="ECO:0000256" key="3">
    <source>
        <dbReference type="ARBA" id="ARBA00023015"/>
    </source>
</evidence>
<dbReference type="PANTHER" id="PTHR48111">
    <property type="entry name" value="REGULATOR OF RPOS"/>
    <property type="match status" value="1"/>
</dbReference>
<feature type="DNA-binding region" description="OmpR/PhoB-type" evidence="7">
    <location>
        <begin position="124"/>
        <end position="223"/>
    </location>
</feature>
<dbReference type="InterPro" id="IPR001867">
    <property type="entry name" value="OmpR/PhoB-type_DNA-bd"/>
</dbReference>
<protein>
    <submittedName>
        <fullName evidence="10">Response regulator transcription factor</fullName>
    </submittedName>
</protein>
<dbReference type="PANTHER" id="PTHR48111:SF15">
    <property type="entry name" value="OMPR SUBFAMILY"/>
    <property type="match status" value="1"/>
</dbReference>
<dbReference type="InterPro" id="IPR039420">
    <property type="entry name" value="WalR-like"/>
</dbReference>
<dbReference type="SMART" id="SM00448">
    <property type="entry name" value="REC"/>
    <property type="match status" value="1"/>
</dbReference>
<keyword evidence="1 6" id="KW-0597">Phosphoprotein</keyword>
<dbReference type="Gene3D" id="1.10.10.10">
    <property type="entry name" value="Winged helix-like DNA-binding domain superfamily/Winged helix DNA-binding domain"/>
    <property type="match status" value="1"/>
</dbReference>
<dbReference type="CDD" id="cd00383">
    <property type="entry name" value="trans_reg_C"/>
    <property type="match status" value="1"/>
</dbReference>
<evidence type="ECO:0000256" key="6">
    <source>
        <dbReference type="PROSITE-ProRule" id="PRU00169"/>
    </source>
</evidence>
<reference evidence="10 11" key="1">
    <citation type="submission" date="2020-04" db="EMBL/GenBank/DDBJ databases">
        <authorList>
            <person name="Basu S."/>
            <person name="Maruthanayagam V."/>
            <person name="Chakraborty S."/>
            <person name="Pramanik A."/>
            <person name="Mukherjee J."/>
            <person name="Brink B."/>
        </authorList>
    </citation>
    <scope>NUCLEOTIDE SEQUENCE [LARGE SCALE GENOMIC DNA]</scope>
    <source>
        <strain evidence="10 11">AP17</strain>
    </source>
</reference>
<dbReference type="InterPro" id="IPR001789">
    <property type="entry name" value="Sig_transdc_resp-reg_receiver"/>
</dbReference>
<name>A0A6H1TV72_9CYAN</name>
<evidence type="ECO:0000256" key="4">
    <source>
        <dbReference type="ARBA" id="ARBA00023125"/>
    </source>
</evidence>
<dbReference type="SMART" id="SM00862">
    <property type="entry name" value="Trans_reg_C"/>
    <property type="match status" value="1"/>
</dbReference>
<evidence type="ECO:0000259" key="9">
    <source>
        <dbReference type="PROSITE" id="PS51755"/>
    </source>
</evidence>
<sequence>MRILVVEDDIPLAETLAEVLSDERYIVDIARDGEAAWQQVTQVNYDLIILDIMLPKLDGVSLCKRMRSNGYFQPILLLTALDTSRDKVKGLDAGADDYLVKPVDLSELFARLRALLRRSQDAAPPILTWGDLRLDPTTYEVTYGDRPLQLTPKEYSLLELFVRNGRRVLSRGEILEYLWSLEEPPSEETVKAHIKSLRRKFREIGAPDDPIETVHGFGYRLRTCE</sequence>
<proteinExistence type="predicted"/>
<evidence type="ECO:0000313" key="11">
    <source>
        <dbReference type="Proteomes" id="UP000500857"/>
    </source>
</evidence>
<dbReference type="FunFam" id="3.40.50.2300:FF:000002">
    <property type="entry name" value="DNA-binding response regulator PhoP"/>
    <property type="match status" value="1"/>
</dbReference>
<evidence type="ECO:0000256" key="1">
    <source>
        <dbReference type="ARBA" id="ARBA00022553"/>
    </source>
</evidence>
<dbReference type="Proteomes" id="UP000500857">
    <property type="component" value="Chromosome"/>
</dbReference>
<accession>A0A6H1TV72</accession>
<dbReference type="RefSeq" id="WP_168568647.1">
    <property type="nucleotide sequence ID" value="NZ_CP051167.1"/>
</dbReference>
<feature type="domain" description="Response regulatory" evidence="8">
    <location>
        <begin position="2"/>
        <end position="116"/>
    </location>
</feature>
<dbReference type="Gene3D" id="6.10.250.690">
    <property type="match status" value="1"/>
</dbReference>
<dbReference type="Pfam" id="PF00486">
    <property type="entry name" value="Trans_reg_C"/>
    <property type="match status" value="1"/>
</dbReference>
<dbReference type="GO" id="GO:0005829">
    <property type="term" value="C:cytosol"/>
    <property type="evidence" value="ECO:0007669"/>
    <property type="project" value="TreeGrafter"/>
</dbReference>
<evidence type="ECO:0000256" key="7">
    <source>
        <dbReference type="PROSITE-ProRule" id="PRU01091"/>
    </source>
</evidence>
<keyword evidence="11" id="KW-1185">Reference proteome</keyword>
<dbReference type="Gene3D" id="3.40.50.2300">
    <property type="match status" value="1"/>
</dbReference>
<evidence type="ECO:0000256" key="2">
    <source>
        <dbReference type="ARBA" id="ARBA00023012"/>
    </source>
</evidence>
<evidence type="ECO:0000313" key="10">
    <source>
        <dbReference type="EMBL" id="QIZ70492.1"/>
    </source>
</evidence>
<keyword evidence="2" id="KW-0902">Two-component regulatory system</keyword>
<dbReference type="EMBL" id="CP051167">
    <property type="protein sequence ID" value="QIZ70492.1"/>
    <property type="molecule type" value="Genomic_DNA"/>
</dbReference>
<dbReference type="GO" id="GO:0032993">
    <property type="term" value="C:protein-DNA complex"/>
    <property type="evidence" value="ECO:0007669"/>
    <property type="project" value="TreeGrafter"/>
</dbReference>
<gene>
    <name evidence="10" type="ORF">HCG48_07780</name>
</gene>
<keyword evidence="5" id="KW-0804">Transcription</keyword>
<dbReference type="KEGG" id="oxy:HCG48_07780"/>
<feature type="modified residue" description="4-aspartylphosphate" evidence="6">
    <location>
        <position position="51"/>
    </location>
</feature>
<dbReference type="InterPro" id="IPR011006">
    <property type="entry name" value="CheY-like_superfamily"/>
</dbReference>
<dbReference type="CDD" id="cd19935">
    <property type="entry name" value="REC_OmpR_CusR-like"/>
    <property type="match status" value="1"/>
</dbReference>
<dbReference type="GO" id="GO:0000976">
    <property type="term" value="F:transcription cis-regulatory region binding"/>
    <property type="evidence" value="ECO:0007669"/>
    <property type="project" value="TreeGrafter"/>
</dbReference>
<dbReference type="AlphaFoldDB" id="A0A6H1TV72"/>
<keyword evidence="3" id="KW-0805">Transcription regulation</keyword>